<sequence>MTNIIVVFPKIEDAKSIKNVLVRNGFSAMAACTTGAQAIGLAEDYTNGIVICGYKLIDMLYSELLDCLPEGMQMLLMASNAYLGEVNLKGAGRDIVCLSMPLKVHELVSTVDMMCQSMERRRRRQRLSPRERKPEEMALIKEAKCLLMERNHMSEEEAHRYIQKCSMDSSTSMVETAKMVLTTMQY</sequence>
<dbReference type="InterPro" id="IPR011006">
    <property type="entry name" value="CheY-like_superfamily"/>
</dbReference>
<dbReference type="SUPFAM" id="SSF52172">
    <property type="entry name" value="CheY-like"/>
    <property type="match status" value="1"/>
</dbReference>
<feature type="domain" description="ANTAR" evidence="1">
    <location>
        <begin position="120"/>
        <end position="181"/>
    </location>
</feature>
<dbReference type="Proteomes" id="UP000094869">
    <property type="component" value="Unassembled WGS sequence"/>
</dbReference>
<dbReference type="SMART" id="SM01012">
    <property type="entry name" value="ANTAR"/>
    <property type="match status" value="1"/>
</dbReference>
<reference evidence="2 5" key="1">
    <citation type="submission" date="2016-07" db="EMBL/GenBank/DDBJ databases">
        <title>Characterization of isolates of Eisenbergiella tayi derived from blood cultures, using whole genome sequencing.</title>
        <authorList>
            <person name="Burdz T."/>
            <person name="Wiebe D."/>
            <person name="Huynh C."/>
            <person name="Bernard K."/>
        </authorList>
    </citation>
    <scope>NUCLEOTIDE SEQUENCE [LARGE SCALE GENOMIC DNA]</scope>
    <source>
        <strain evidence="2 5">NML 110608</strain>
    </source>
</reference>
<evidence type="ECO:0000259" key="1">
    <source>
        <dbReference type="PROSITE" id="PS50921"/>
    </source>
</evidence>
<dbReference type="EMBL" id="MEHA01000009">
    <property type="protein sequence ID" value="ODR51306.1"/>
    <property type="molecule type" value="Genomic_DNA"/>
</dbReference>
<dbReference type="GO" id="GO:0003723">
    <property type="term" value="F:RNA binding"/>
    <property type="evidence" value="ECO:0007669"/>
    <property type="project" value="InterPro"/>
</dbReference>
<dbReference type="PATRIC" id="fig|1432052.4.peg.2088"/>
<dbReference type="EMBL" id="MCGH01000002">
    <property type="protein sequence ID" value="ODM05984.1"/>
    <property type="molecule type" value="Genomic_DNA"/>
</dbReference>
<dbReference type="AlphaFoldDB" id="A0A1E3AB46"/>
<dbReference type="Proteomes" id="UP000094271">
    <property type="component" value="Unassembled WGS sequence"/>
</dbReference>
<dbReference type="Gene3D" id="1.10.10.10">
    <property type="entry name" value="Winged helix-like DNA-binding domain superfamily/Winged helix DNA-binding domain"/>
    <property type="match status" value="1"/>
</dbReference>
<keyword evidence="7" id="KW-1185">Reference proteome</keyword>
<dbReference type="RefSeq" id="WP_069152084.1">
    <property type="nucleotide sequence ID" value="NZ_DAWDRA010000015.1"/>
</dbReference>
<evidence type="ECO:0000313" key="6">
    <source>
        <dbReference type="Proteomes" id="UP000094271"/>
    </source>
</evidence>
<protein>
    <submittedName>
        <fullName evidence="2">ANTAR domain protein</fullName>
    </submittedName>
    <submittedName>
        <fullName evidence="3">Antitermination regulator</fullName>
    </submittedName>
</protein>
<dbReference type="Pfam" id="PF03861">
    <property type="entry name" value="ANTAR"/>
    <property type="match status" value="1"/>
</dbReference>
<dbReference type="EMBL" id="MEHD01000025">
    <property type="protein sequence ID" value="ODR54448.1"/>
    <property type="molecule type" value="Genomic_DNA"/>
</dbReference>
<dbReference type="OrthoDB" id="9808843at2"/>
<evidence type="ECO:0000313" key="3">
    <source>
        <dbReference type="EMBL" id="ODR51306.1"/>
    </source>
</evidence>
<dbReference type="Proteomes" id="UP000094067">
    <property type="component" value="Unassembled WGS sequence"/>
</dbReference>
<evidence type="ECO:0000313" key="2">
    <source>
        <dbReference type="EMBL" id="ODM05984.1"/>
    </source>
</evidence>
<evidence type="ECO:0000313" key="5">
    <source>
        <dbReference type="Proteomes" id="UP000094067"/>
    </source>
</evidence>
<dbReference type="PROSITE" id="PS50921">
    <property type="entry name" value="ANTAR"/>
    <property type="match status" value="1"/>
</dbReference>
<dbReference type="InterPro" id="IPR005561">
    <property type="entry name" value="ANTAR"/>
</dbReference>
<evidence type="ECO:0000313" key="7">
    <source>
        <dbReference type="Proteomes" id="UP000094869"/>
    </source>
</evidence>
<reference evidence="3 6" key="3">
    <citation type="submission" date="2016-08" db="EMBL/GenBank/DDBJ databases">
        <authorList>
            <person name="Seilhamer J.J."/>
        </authorList>
    </citation>
    <scope>NUCLEOTIDE SEQUENCE [LARGE SCALE GENOMIC DNA]</scope>
    <source>
        <strain evidence="3 6">NML150140-1</strain>
    </source>
</reference>
<accession>A0A1E3AB46</accession>
<dbReference type="InterPro" id="IPR036388">
    <property type="entry name" value="WH-like_DNA-bd_sf"/>
</dbReference>
<reference evidence="4 7" key="2">
    <citation type="submission" date="2016-08" db="EMBL/GenBank/DDBJ databases">
        <title>Characterization of Isolates of Eisenbergiella tayi Derived from Blood Cultures, Using Whole Genome Sequencing.</title>
        <authorList>
            <person name="Bernier A.-M."/>
            <person name="Burdz T."/>
            <person name="Wiebe D."/>
            <person name="Bernard K."/>
        </authorList>
    </citation>
    <scope>NUCLEOTIDE SEQUENCE [LARGE SCALE GENOMIC DNA]</scope>
    <source>
        <strain evidence="4 7">NML120146</strain>
    </source>
</reference>
<organism evidence="2 5">
    <name type="scientific">Eisenbergiella tayi</name>
    <dbReference type="NCBI Taxonomy" id="1432052"/>
    <lineage>
        <taxon>Bacteria</taxon>
        <taxon>Bacillati</taxon>
        <taxon>Bacillota</taxon>
        <taxon>Clostridia</taxon>
        <taxon>Lachnospirales</taxon>
        <taxon>Lachnospiraceae</taxon>
        <taxon>Eisenbergiella</taxon>
    </lineage>
</organism>
<gene>
    <name evidence="3" type="ORF">BEI59_13675</name>
    <name evidence="2" type="ORF">BEI61_01873</name>
    <name evidence="4" type="ORF">BEI63_15905</name>
</gene>
<comment type="caution">
    <text evidence="2">The sequence shown here is derived from an EMBL/GenBank/DDBJ whole genome shotgun (WGS) entry which is preliminary data.</text>
</comment>
<evidence type="ECO:0000313" key="4">
    <source>
        <dbReference type="EMBL" id="ODR54448.1"/>
    </source>
</evidence>
<name>A0A1E3AB46_9FIRM</name>
<proteinExistence type="predicted"/>